<dbReference type="RefSeq" id="WP_133459507.1">
    <property type="nucleotide sequence ID" value="NZ_AWGA01000136.1"/>
</dbReference>
<reference evidence="5 6" key="1">
    <citation type="journal article" date="2014" name="Appl. Environ. Microbiol.">
        <title>Genomic features of a bumble bee symbiont reflect its host environment.</title>
        <authorList>
            <person name="Martinson V.G."/>
            <person name="Magoc T."/>
            <person name="Koch H."/>
            <person name="Salzberg S.L."/>
            <person name="Moran N.A."/>
        </authorList>
    </citation>
    <scope>NUCLEOTIDE SEQUENCE [LARGE SCALE GENOMIC DNA]</scope>
    <source>
        <strain evidence="5 6">Bimp</strain>
    </source>
</reference>
<dbReference type="InterPro" id="IPR055040">
    <property type="entry name" value="TelK_N"/>
</dbReference>
<dbReference type="Pfam" id="PF20818">
    <property type="entry name" value="TelK_stirrup"/>
    <property type="match status" value="1"/>
</dbReference>
<dbReference type="InterPro" id="IPR049454">
    <property type="entry name" value="TelK_stirrup"/>
</dbReference>
<dbReference type="Proteomes" id="UP000506160">
    <property type="component" value="Unassembled WGS sequence"/>
</dbReference>
<dbReference type="Gene3D" id="1.10.10.2040">
    <property type="match status" value="1"/>
</dbReference>
<feature type="domain" description="Telomere resolvase ResT/TelK catalytic" evidence="1">
    <location>
        <begin position="203"/>
        <end position="402"/>
    </location>
</feature>
<feature type="domain" description="Protelomerase TelK N-terminal" evidence="4">
    <location>
        <begin position="2"/>
        <end position="70"/>
    </location>
</feature>
<evidence type="ECO:0000313" key="6">
    <source>
        <dbReference type="Proteomes" id="UP000506160"/>
    </source>
</evidence>
<evidence type="ECO:0000259" key="4">
    <source>
        <dbReference type="Pfam" id="PF22853"/>
    </source>
</evidence>
<comment type="caution">
    <text evidence="5">The sequence shown here is derived from an EMBL/GenBank/DDBJ whole genome shotgun (WGS) entry which is preliminary data.</text>
</comment>
<feature type="domain" description="Protelomerase TelK-like muzzle" evidence="3">
    <location>
        <begin position="73"/>
        <end position="172"/>
    </location>
</feature>
<name>A0AB94IA19_9GAMM</name>
<evidence type="ECO:0000259" key="2">
    <source>
        <dbReference type="Pfam" id="PF20818"/>
    </source>
</evidence>
<dbReference type="InterPro" id="IPR049460">
    <property type="entry name" value="TelK_muzzle"/>
</dbReference>
<dbReference type="Pfam" id="PF16684">
    <property type="entry name" value="ResT-TelK_cat"/>
    <property type="match status" value="1"/>
</dbReference>
<dbReference type="Gene3D" id="1.10.287.3180">
    <property type="match status" value="1"/>
</dbReference>
<dbReference type="InterPro" id="IPR032047">
    <property type="entry name" value="ResT/TelK_cat"/>
</dbReference>
<dbReference type="Pfam" id="PF20849">
    <property type="entry name" value="TelK_muzzle"/>
    <property type="match status" value="1"/>
</dbReference>
<dbReference type="InterPro" id="IPR038280">
    <property type="entry name" value="ResT/TelK_cat_sf"/>
</dbReference>
<accession>A0AB94IA19</accession>
<protein>
    <submittedName>
        <fullName evidence="5">Uncharacterized protein</fullName>
    </submittedName>
</protein>
<evidence type="ECO:0000259" key="1">
    <source>
        <dbReference type="Pfam" id="PF16684"/>
    </source>
</evidence>
<dbReference type="Gene3D" id="1.20.1440.270">
    <property type="match status" value="1"/>
</dbReference>
<evidence type="ECO:0000313" key="5">
    <source>
        <dbReference type="EMBL" id="TEA26225.1"/>
    </source>
</evidence>
<evidence type="ECO:0000259" key="3">
    <source>
        <dbReference type="Pfam" id="PF20849"/>
    </source>
</evidence>
<feature type="non-terminal residue" evidence="5">
    <location>
        <position position="1"/>
    </location>
</feature>
<keyword evidence="6" id="KW-1185">Reference proteome</keyword>
<dbReference type="AlphaFoldDB" id="A0AB94IA19"/>
<gene>
    <name evidence="5" type="ORF">O970_09785</name>
</gene>
<dbReference type="EMBL" id="AWGA01000136">
    <property type="protein sequence ID" value="TEA26225.1"/>
    <property type="molecule type" value="Genomic_DNA"/>
</dbReference>
<organism evidence="5 6">
    <name type="scientific">Candidatus Schmidhempelia bombi str. Bimp</name>
    <dbReference type="NCBI Taxonomy" id="1387197"/>
    <lineage>
        <taxon>Bacteria</taxon>
        <taxon>Pseudomonadati</taxon>
        <taxon>Pseudomonadota</taxon>
        <taxon>Gammaproteobacteria</taxon>
        <taxon>Orbales</taxon>
        <taxon>Orbaceae</taxon>
        <taxon>Candidatus Schmidhempelia</taxon>
    </lineage>
</organism>
<dbReference type="Pfam" id="PF22853">
    <property type="entry name" value="TelK_N"/>
    <property type="match status" value="1"/>
</dbReference>
<dbReference type="Gene3D" id="1.10.443.30">
    <property type="entry name" value="Telomere resolvase"/>
    <property type="match status" value="1"/>
</dbReference>
<feature type="domain" description="Protelomerase TelK-like stirrup" evidence="2">
    <location>
        <begin position="417"/>
        <end position="499"/>
    </location>
</feature>
<sequence length="569" mass="66953">LADSLLKDINTIEQSDINQSEKTSKYKSLARQFKNALYHDRRKYKGKNLENRISLKTYANYLSRTRKLFDDRLHHLFFKKINKLTINYPTYKPLFESWHNKKASTIRIELLSLKVKLKSCILLLEKYNPSSTNDLLKKAYPEWEKSIHDKTIEEEAKIARLLLNDLNKLKVNHEIMYHLTLDSTEKLAIKMKTDENLNKKKRNIVLINYQEYIKQLNQIINLPDETFSGLTRSSIANLSFALAAVSGRRMIEILSTGKVKRISKYKIAFSGQAKKRVQTTDTERQIYTLIDSRLFIKKLNLLRNSPALSDLEHILNKNSDDLTKTNNIKINNVFDSPLNNFAKQFFNDKQRVFKDTRAIYARIVYEKYFIRDKRWKNVDEDVFFAEILGHDDEQTQLYYKQFKLKDFNPNFLPKIEENTKLKALQLLDDDMPKLARQNAAVKIHDWVKQQISTNPNINITTYSIRKAIPVKPTVVARYLEHVADALKLVKQHGRYEKIHNNNIIITDDNHNITTHHIIDKQKPKFHSQKLINNQWLVQYIYQGNAYVWTGNADNAEDAIHHAWAEHDDH</sequence>
<proteinExistence type="predicted"/>